<keyword evidence="3" id="KW-1185">Reference proteome</keyword>
<evidence type="ECO:0000313" key="3">
    <source>
        <dbReference type="Proteomes" id="UP000807025"/>
    </source>
</evidence>
<gene>
    <name evidence="2" type="ORF">BDN71DRAFT_1451955</name>
</gene>
<accession>A0A9P5ZPN7</accession>
<feature type="non-terminal residue" evidence="2">
    <location>
        <position position="145"/>
    </location>
</feature>
<evidence type="ECO:0000256" key="1">
    <source>
        <dbReference type="SAM" id="SignalP"/>
    </source>
</evidence>
<protein>
    <submittedName>
        <fullName evidence="2">Uncharacterized protein</fullName>
    </submittedName>
</protein>
<comment type="caution">
    <text evidence="2">The sequence shown here is derived from an EMBL/GenBank/DDBJ whole genome shotgun (WGS) entry which is preliminary data.</text>
</comment>
<dbReference type="Proteomes" id="UP000807025">
    <property type="component" value="Unassembled WGS sequence"/>
</dbReference>
<keyword evidence="1" id="KW-0732">Signal</keyword>
<reference evidence="2" key="1">
    <citation type="submission" date="2020-11" db="EMBL/GenBank/DDBJ databases">
        <authorList>
            <consortium name="DOE Joint Genome Institute"/>
            <person name="Ahrendt S."/>
            <person name="Riley R."/>
            <person name="Andreopoulos W."/>
            <person name="Labutti K."/>
            <person name="Pangilinan J."/>
            <person name="Ruiz-Duenas F.J."/>
            <person name="Barrasa J.M."/>
            <person name="Sanchez-Garcia M."/>
            <person name="Camarero S."/>
            <person name="Miyauchi S."/>
            <person name="Serrano A."/>
            <person name="Linde D."/>
            <person name="Babiker R."/>
            <person name="Drula E."/>
            <person name="Ayuso-Fernandez I."/>
            <person name="Pacheco R."/>
            <person name="Padilla G."/>
            <person name="Ferreira P."/>
            <person name="Barriuso J."/>
            <person name="Kellner H."/>
            <person name="Castanera R."/>
            <person name="Alfaro M."/>
            <person name="Ramirez L."/>
            <person name="Pisabarro A.G."/>
            <person name="Kuo A."/>
            <person name="Tritt A."/>
            <person name="Lipzen A."/>
            <person name="He G."/>
            <person name="Yan M."/>
            <person name="Ng V."/>
            <person name="Cullen D."/>
            <person name="Martin F."/>
            <person name="Rosso M.-N."/>
            <person name="Henrissat B."/>
            <person name="Hibbett D."/>
            <person name="Martinez A.T."/>
            <person name="Grigoriev I.V."/>
        </authorList>
    </citation>
    <scope>NUCLEOTIDE SEQUENCE</scope>
    <source>
        <strain evidence="2">ATCC 90797</strain>
    </source>
</reference>
<dbReference type="EMBL" id="MU154606">
    <property type="protein sequence ID" value="KAF9492162.1"/>
    <property type="molecule type" value="Genomic_DNA"/>
</dbReference>
<name>A0A9P5ZPN7_PLEER</name>
<sequence>MVVFFSSLIMNLISSSFLQVLIAPHTAGAAASPFTLPLPDSASSIFPRQLATRQANESLPTSDDSCQSACEGLDHLQLDCPMSADAAKCVCTESGMDSAASCLNCELSLNNSRSAIDSSQAAMDSQPHFEFFPVSARLTALTRIG</sequence>
<feature type="chain" id="PRO_5040317442" evidence="1">
    <location>
        <begin position="16"/>
        <end position="145"/>
    </location>
</feature>
<evidence type="ECO:0000313" key="2">
    <source>
        <dbReference type="EMBL" id="KAF9492162.1"/>
    </source>
</evidence>
<dbReference type="AlphaFoldDB" id="A0A9P5ZPN7"/>
<organism evidence="2 3">
    <name type="scientific">Pleurotus eryngii</name>
    <name type="common">Boletus of the steppes</name>
    <dbReference type="NCBI Taxonomy" id="5323"/>
    <lineage>
        <taxon>Eukaryota</taxon>
        <taxon>Fungi</taxon>
        <taxon>Dikarya</taxon>
        <taxon>Basidiomycota</taxon>
        <taxon>Agaricomycotina</taxon>
        <taxon>Agaricomycetes</taxon>
        <taxon>Agaricomycetidae</taxon>
        <taxon>Agaricales</taxon>
        <taxon>Pleurotineae</taxon>
        <taxon>Pleurotaceae</taxon>
        <taxon>Pleurotus</taxon>
    </lineage>
</organism>
<proteinExistence type="predicted"/>
<feature type="signal peptide" evidence="1">
    <location>
        <begin position="1"/>
        <end position="15"/>
    </location>
</feature>